<accession>A0ABQ1N0R8</accession>
<dbReference type="GO" id="GO:0016740">
    <property type="term" value="F:transferase activity"/>
    <property type="evidence" value="ECO:0007669"/>
    <property type="project" value="UniProtKB-KW"/>
</dbReference>
<keyword evidence="5" id="KW-0777">Teichoic acid biosynthesis</keyword>
<evidence type="ECO:0000313" key="9">
    <source>
        <dbReference type="EMBL" id="GGC48673.1"/>
    </source>
</evidence>
<dbReference type="InterPro" id="IPR019734">
    <property type="entry name" value="TPR_rpt"/>
</dbReference>
<keyword evidence="6" id="KW-0472">Membrane</keyword>
<gene>
    <name evidence="9" type="ORF">GCM10010974_33610</name>
</gene>
<evidence type="ECO:0000256" key="3">
    <source>
        <dbReference type="ARBA" id="ARBA00022475"/>
    </source>
</evidence>
<feature type="repeat" description="TPR" evidence="7">
    <location>
        <begin position="328"/>
        <end position="361"/>
    </location>
</feature>
<comment type="caution">
    <text evidence="9">The sequence shown here is derived from an EMBL/GenBank/DDBJ whole genome shotgun (WGS) entry which is preliminary data.</text>
</comment>
<dbReference type="Pfam" id="PF04464">
    <property type="entry name" value="Glyphos_transf"/>
    <property type="match status" value="1"/>
</dbReference>
<dbReference type="SMART" id="SM00028">
    <property type="entry name" value="TPR"/>
    <property type="match status" value="7"/>
</dbReference>
<dbReference type="InterPro" id="IPR043148">
    <property type="entry name" value="TagF_C"/>
</dbReference>
<dbReference type="RefSeq" id="WP_181272383.1">
    <property type="nucleotide sequence ID" value="NZ_BMJG01000019.1"/>
</dbReference>
<dbReference type="Proteomes" id="UP000632322">
    <property type="component" value="Unassembled WGS sequence"/>
</dbReference>
<evidence type="ECO:0000256" key="5">
    <source>
        <dbReference type="ARBA" id="ARBA00022944"/>
    </source>
</evidence>
<dbReference type="Gene3D" id="3.40.50.12580">
    <property type="match status" value="1"/>
</dbReference>
<dbReference type="Gene3D" id="3.40.50.11820">
    <property type="match status" value="1"/>
</dbReference>
<sequence length="1296" mass="144773">MKARQPKATSEVINSMRVRAYMVLHKVGVRGGRASFADSNLERAWLASTSTETDVETALRYGDLALRRGEVDRAIEAYTRGVGSDPTNSSALYKLGFALERAKDWVAADATYQAAQHLAPDAGNIAFRRGRCLNELGDFEDAVAQYHVAIRGGHRVADAYSAVYSAEATAPLWKRLDTLRSGSRYHLDNPKWLCDRAVLAARMGKHTEAIEHFLASDSLSPLGRDHKIDMARCYQAIGRTSRAAGLLQDLAASDGGAAKVLGPGAFFRDRGYWSEAIALYEWKLKDCHDGLQQARLAFEIGHAYDRQYLWSEARDWFLRSLVADGSNAYCHYRLGVVLERLGENDRAIGPYASAIQLSPDRTHWYYRLGVTARKAGRTDEALRALKFSLGVRLESDVVEQGIAGEPSTAEDSAKEFLRGLDSEYAAQLDSDRRSSRPTNIGTWQESYTRAKSYGESSATLVALRELDRRRQHMSRAQVAEYVDLLVDQGSVETALDALEATRDVRFPDGLDLKKYLKGAETRRRSMFAEFQETLALEDSYIFLESNHGASIGCHPLALFREMACDRRFAGSTYVWAHSSEARIPDEVSGRDDVILVEMHSDLYLKYLATSKYLINNVSFAPYFVRRADQVYLNTWHGTPLKALGKSMKQGLLEYENLARNFVQATHVSSPNELTDWALFSDHRIDRYATAARRITGSPRLDRLVSSGDTVRLEIRGRMGLPDEEKVVLYAPTWRGGVDSHEFDIERLVGDLAAMASVPGYRILFRAHRLTEKLLTEVELPVEVVPGDIDTNDLLAAVDMLVTDYSSIAFDFLTTGRPIIFYAPDYEEYADRRGLYLSLEEFPGRVCTSREELMSLIAIDGGERTPEDVEALARFVPMEDGSAARRTIDFMLQPIACERKERPLLVFHASLIPNGIASALLALFYALEGSEVDIVLVVEGHVMRREEGRQHILERLPEYVNLAFRIGNITATPEEQWAVNRLSSHDLGDSDALKELRTRAWRRESYRVLGFAEPATAIEFDGYATLWADFVANVGDERTRHLIWQHNQLVNEWRTKYPELAELFSRYDGFDTIVPVSQALSEENREKLLSAGFGSETAYEPVPNVLDAERIESLAEHDIDSDLGEWLDEGHVHVVSIGRLSPEKNFRALVDAWPKIVENWPNARLTIIGTGLLEADLLAHVDELEIADSIYFAGQRSNPYPALKRADLFVLPSVHEGQPIVVLEAMTLGVPIAAAFTPGTAELLESGYGLIIDHRPEGLARDISRILGDPCTASGSFDASGFRSNAIEKFVEIALGA</sequence>
<keyword evidence="7" id="KW-0802">TPR repeat</keyword>
<dbReference type="Pfam" id="PF00534">
    <property type="entry name" value="Glycos_transf_1"/>
    <property type="match status" value="1"/>
</dbReference>
<evidence type="ECO:0000256" key="6">
    <source>
        <dbReference type="ARBA" id="ARBA00023136"/>
    </source>
</evidence>
<dbReference type="SUPFAM" id="SSF53756">
    <property type="entry name" value="UDP-Glycosyltransferase/glycogen phosphorylase"/>
    <property type="match status" value="2"/>
</dbReference>
<dbReference type="Gene3D" id="1.25.40.10">
    <property type="entry name" value="Tetratricopeptide repeat domain"/>
    <property type="match status" value="2"/>
</dbReference>
<dbReference type="Gene3D" id="3.40.50.2000">
    <property type="entry name" value="Glycogen Phosphorylase B"/>
    <property type="match status" value="2"/>
</dbReference>
<organism evidence="9 10">
    <name type="scientific">Brevibacterium sediminis</name>
    <dbReference type="NCBI Taxonomy" id="1857024"/>
    <lineage>
        <taxon>Bacteria</taxon>
        <taxon>Bacillati</taxon>
        <taxon>Actinomycetota</taxon>
        <taxon>Actinomycetes</taxon>
        <taxon>Micrococcales</taxon>
        <taxon>Brevibacteriaceae</taxon>
        <taxon>Brevibacterium</taxon>
    </lineage>
</organism>
<keyword evidence="10" id="KW-1185">Reference proteome</keyword>
<dbReference type="InterPro" id="IPR011990">
    <property type="entry name" value="TPR-like_helical_dom_sf"/>
</dbReference>
<evidence type="ECO:0000256" key="4">
    <source>
        <dbReference type="ARBA" id="ARBA00022679"/>
    </source>
</evidence>
<dbReference type="InterPro" id="IPR007554">
    <property type="entry name" value="Glycerophosphate_synth"/>
</dbReference>
<dbReference type="Pfam" id="PF13432">
    <property type="entry name" value="TPR_16"/>
    <property type="match status" value="2"/>
</dbReference>
<evidence type="ECO:0000256" key="2">
    <source>
        <dbReference type="ARBA" id="ARBA00010488"/>
    </source>
</evidence>
<evidence type="ECO:0000256" key="1">
    <source>
        <dbReference type="ARBA" id="ARBA00004202"/>
    </source>
</evidence>
<dbReference type="EMBL" id="BMJG01000019">
    <property type="protein sequence ID" value="GGC48673.1"/>
    <property type="molecule type" value="Genomic_DNA"/>
</dbReference>
<comment type="similarity">
    <text evidence="2">Belongs to the CDP-glycerol glycerophosphotransferase family.</text>
</comment>
<comment type="subcellular location">
    <subcellularLocation>
        <location evidence="1">Cell membrane</location>
        <topology evidence="1">Peripheral membrane protein</topology>
    </subcellularLocation>
</comment>
<evidence type="ECO:0000256" key="7">
    <source>
        <dbReference type="PROSITE-ProRule" id="PRU00339"/>
    </source>
</evidence>
<dbReference type="PANTHER" id="PTHR37316:SF3">
    <property type="entry name" value="TEICHOIC ACID GLYCEROL-PHOSPHATE TRANSFERASE"/>
    <property type="match status" value="1"/>
</dbReference>
<evidence type="ECO:0000259" key="8">
    <source>
        <dbReference type="Pfam" id="PF00534"/>
    </source>
</evidence>
<proteinExistence type="inferred from homology"/>
<dbReference type="PANTHER" id="PTHR37316">
    <property type="entry name" value="TEICHOIC ACID GLYCEROL-PHOSPHATE PRIMASE"/>
    <property type="match status" value="1"/>
</dbReference>
<dbReference type="InterPro" id="IPR043149">
    <property type="entry name" value="TagF_N"/>
</dbReference>
<name>A0ABQ1N0R8_9MICO</name>
<keyword evidence="4 9" id="KW-0808">Transferase</keyword>
<dbReference type="InterPro" id="IPR001296">
    <property type="entry name" value="Glyco_trans_1"/>
</dbReference>
<dbReference type="InterPro" id="IPR051612">
    <property type="entry name" value="Teichoic_Acid_Biosynth"/>
</dbReference>
<feature type="domain" description="Glycosyl transferase family 1" evidence="8">
    <location>
        <begin position="1130"/>
        <end position="1269"/>
    </location>
</feature>
<keyword evidence="3" id="KW-1003">Cell membrane</keyword>
<feature type="repeat" description="TPR" evidence="7">
    <location>
        <begin position="55"/>
        <end position="88"/>
    </location>
</feature>
<protein>
    <submittedName>
        <fullName evidence="9">Glycosyl/glycerophosphate transferase teichoic acid biosynthesis</fullName>
    </submittedName>
</protein>
<dbReference type="SUPFAM" id="SSF48452">
    <property type="entry name" value="TPR-like"/>
    <property type="match status" value="1"/>
</dbReference>
<dbReference type="PROSITE" id="PS50005">
    <property type="entry name" value="TPR"/>
    <property type="match status" value="2"/>
</dbReference>
<dbReference type="CDD" id="cd03811">
    <property type="entry name" value="GT4_GT28_WabH-like"/>
    <property type="match status" value="1"/>
</dbReference>
<reference evidence="10" key="1">
    <citation type="journal article" date="2019" name="Int. J. Syst. Evol. Microbiol.">
        <title>The Global Catalogue of Microorganisms (GCM) 10K type strain sequencing project: providing services to taxonomists for standard genome sequencing and annotation.</title>
        <authorList>
            <consortium name="The Broad Institute Genomics Platform"/>
            <consortium name="The Broad Institute Genome Sequencing Center for Infectious Disease"/>
            <person name="Wu L."/>
            <person name="Ma J."/>
        </authorList>
    </citation>
    <scope>NUCLEOTIDE SEQUENCE [LARGE SCALE GENOMIC DNA]</scope>
    <source>
        <strain evidence="10">CGMCC 1.15472</strain>
    </source>
</reference>
<evidence type="ECO:0000313" key="10">
    <source>
        <dbReference type="Proteomes" id="UP000632322"/>
    </source>
</evidence>